<feature type="compositionally biased region" description="Basic residues" evidence="2">
    <location>
        <begin position="37"/>
        <end position="53"/>
    </location>
</feature>
<dbReference type="InterPro" id="IPR013083">
    <property type="entry name" value="Znf_RING/FYVE/PHD"/>
</dbReference>
<dbReference type="EMBL" id="JAQMWT010000358">
    <property type="protein sequence ID" value="KAJ8603272.1"/>
    <property type="molecule type" value="Genomic_DNA"/>
</dbReference>
<keyword evidence="1" id="KW-0863">Zinc-finger</keyword>
<feature type="domain" description="RING-type" evidence="3">
    <location>
        <begin position="220"/>
        <end position="254"/>
    </location>
</feature>
<reference evidence="4" key="1">
    <citation type="submission" date="2023-01" db="EMBL/GenBank/DDBJ databases">
        <title>Metagenome sequencing of chrysophaentin producing Chrysophaeum taylorii.</title>
        <authorList>
            <person name="Davison J."/>
            <person name="Bewley C."/>
        </authorList>
    </citation>
    <scope>NUCLEOTIDE SEQUENCE</scope>
    <source>
        <strain evidence="4">NIES-1699</strain>
    </source>
</reference>
<dbReference type="InterPro" id="IPR001841">
    <property type="entry name" value="Znf_RING"/>
</dbReference>
<feature type="region of interest" description="Disordered" evidence="2">
    <location>
        <begin position="1"/>
        <end position="56"/>
    </location>
</feature>
<evidence type="ECO:0000313" key="5">
    <source>
        <dbReference type="Proteomes" id="UP001230188"/>
    </source>
</evidence>
<dbReference type="PANTHER" id="PTHR14879:SF5">
    <property type="entry name" value="RING-TYPE DOMAIN-CONTAINING PROTEIN"/>
    <property type="match status" value="1"/>
</dbReference>
<organism evidence="4 5">
    <name type="scientific">Chrysophaeum taylorii</name>
    <dbReference type="NCBI Taxonomy" id="2483200"/>
    <lineage>
        <taxon>Eukaryota</taxon>
        <taxon>Sar</taxon>
        <taxon>Stramenopiles</taxon>
        <taxon>Ochrophyta</taxon>
        <taxon>Pelagophyceae</taxon>
        <taxon>Pelagomonadales</taxon>
        <taxon>Pelagomonadaceae</taxon>
        <taxon>Chrysophaeum</taxon>
    </lineage>
</organism>
<evidence type="ECO:0000259" key="3">
    <source>
        <dbReference type="PROSITE" id="PS50089"/>
    </source>
</evidence>
<feature type="compositionally biased region" description="Low complexity" evidence="2">
    <location>
        <begin position="1"/>
        <end position="35"/>
    </location>
</feature>
<dbReference type="SUPFAM" id="SSF57850">
    <property type="entry name" value="RING/U-box"/>
    <property type="match status" value="1"/>
</dbReference>
<name>A0AAD7UDP4_9STRA</name>
<dbReference type="PANTHER" id="PTHR14879">
    <property type="entry name" value="CASPASE REGULATOR, RING FINGER DOMAIN-CONTAINING"/>
    <property type="match status" value="1"/>
</dbReference>
<evidence type="ECO:0000256" key="2">
    <source>
        <dbReference type="SAM" id="MobiDB-lite"/>
    </source>
</evidence>
<dbReference type="Proteomes" id="UP001230188">
    <property type="component" value="Unassembled WGS sequence"/>
</dbReference>
<dbReference type="AlphaFoldDB" id="A0AAD7UDP4"/>
<gene>
    <name evidence="4" type="ORF">CTAYLR_006954</name>
</gene>
<dbReference type="SMART" id="SM00184">
    <property type="entry name" value="RING"/>
    <property type="match status" value="1"/>
</dbReference>
<comment type="caution">
    <text evidence="4">The sequence shown here is derived from an EMBL/GenBank/DDBJ whole genome shotgun (WGS) entry which is preliminary data.</text>
</comment>
<dbReference type="GO" id="GO:0008270">
    <property type="term" value="F:zinc ion binding"/>
    <property type="evidence" value="ECO:0007669"/>
    <property type="project" value="UniProtKB-KW"/>
</dbReference>
<keyword evidence="1" id="KW-0862">Zinc</keyword>
<evidence type="ECO:0000313" key="4">
    <source>
        <dbReference type="EMBL" id="KAJ8603272.1"/>
    </source>
</evidence>
<keyword evidence="1" id="KW-0479">Metal-binding</keyword>
<proteinExistence type="predicted"/>
<accession>A0AAD7UDP4</accession>
<protein>
    <recommendedName>
        <fullName evidence="3">RING-type domain-containing protein</fullName>
    </recommendedName>
</protein>
<keyword evidence="5" id="KW-1185">Reference proteome</keyword>
<dbReference type="Gene3D" id="3.30.40.10">
    <property type="entry name" value="Zinc/RING finger domain, C3HC4 (zinc finger)"/>
    <property type="match status" value="1"/>
</dbReference>
<evidence type="ECO:0000256" key="1">
    <source>
        <dbReference type="PROSITE-ProRule" id="PRU00175"/>
    </source>
</evidence>
<dbReference type="PROSITE" id="PS50089">
    <property type="entry name" value="ZF_RING_2"/>
    <property type="match status" value="1"/>
</dbReference>
<dbReference type="Pfam" id="PF13920">
    <property type="entry name" value="zf-C3HC4_3"/>
    <property type="match status" value="1"/>
</dbReference>
<dbReference type="InterPro" id="IPR051728">
    <property type="entry name" value="RING-FYVE_E3_ubiquitin-ligase"/>
</dbReference>
<sequence>MSSSSSSSSSSTEAAAPPSDSSSPPAEEPAANDTPAPKRKKKRKTTTATRKKSVAIPRERLEGATCIACNRAVSPPTIDGFEQHELECPAGKECWRRAAALNAANPENLLGRPICLFGGLSGVVVAVNRHKLRRWIPTSHLIKLESGRDEEVALSDGLRGQPFRFLLDDEADQLRVSRQTRLEAELKVARRHAADLFRANKNQSAEIAQKQIELDDHTLCVVCLDRPKSTALVPCGHRTCAQCARKCKACPVCRTDVQQTLRVY</sequence>